<evidence type="ECO:0000313" key="2">
    <source>
        <dbReference type="Proteomes" id="UP000886520"/>
    </source>
</evidence>
<keyword evidence="2" id="KW-1185">Reference proteome</keyword>
<organism evidence="1 2">
    <name type="scientific">Adiantum capillus-veneris</name>
    <name type="common">Maidenhair fern</name>
    <dbReference type="NCBI Taxonomy" id="13818"/>
    <lineage>
        <taxon>Eukaryota</taxon>
        <taxon>Viridiplantae</taxon>
        <taxon>Streptophyta</taxon>
        <taxon>Embryophyta</taxon>
        <taxon>Tracheophyta</taxon>
        <taxon>Polypodiopsida</taxon>
        <taxon>Polypodiidae</taxon>
        <taxon>Polypodiales</taxon>
        <taxon>Pteridineae</taxon>
        <taxon>Pteridaceae</taxon>
        <taxon>Vittarioideae</taxon>
        <taxon>Adiantum</taxon>
    </lineage>
</organism>
<dbReference type="EMBL" id="JABFUD020000004">
    <property type="protein sequence ID" value="KAI5080853.1"/>
    <property type="molecule type" value="Genomic_DNA"/>
</dbReference>
<name>A0A9D4V817_ADICA</name>
<gene>
    <name evidence="1" type="ORF">GOP47_0004036</name>
</gene>
<dbReference type="Proteomes" id="UP000886520">
    <property type="component" value="Chromosome 4"/>
</dbReference>
<dbReference type="AlphaFoldDB" id="A0A9D4V817"/>
<sequence>MSRVSSSYSHQLQLCNFGRRPPLCFPSIPSSYLCSLSSFVAAIQIKGKQNIAPKLIFGGATAIYIWSSRCLLAKFLPGCCRRVSQKKVTLISW</sequence>
<protein>
    <submittedName>
        <fullName evidence="1">Uncharacterized protein</fullName>
    </submittedName>
</protein>
<evidence type="ECO:0000313" key="1">
    <source>
        <dbReference type="EMBL" id="KAI5080853.1"/>
    </source>
</evidence>
<comment type="caution">
    <text evidence="1">The sequence shown here is derived from an EMBL/GenBank/DDBJ whole genome shotgun (WGS) entry which is preliminary data.</text>
</comment>
<proteinExistence type="predicted"/>
<accession>A0A9D4V817</accession>
<reference evidence="1" key="1">
    <citation type="submission" date="2021-01" db="EMBL/GenBank/DDBJ databases">
        <title>Adiantum capillus-veneris genome.</title>
        <authorList>
            <person name="Fang Y."/>
            <person name="Liao Q."/>
        </authorList>
    </citation>
    <scope>NUCLEOTIDE SEQUENCE</scope>
    <source>
        <strain evidence="1">H3</strain>
        <tissue evidence="1">Leaf</tissue>
    </source>
</reference>